<dbReference type="Proteomes" id="UP000242814">
    <property type="component" value="Unassembled WGS sequence"/>
</dbReference>
<sequence>SLGLSYPFPSLGLLCRSSSWPPCPSSLPPIPIPTSGSAPFARLPSHRYARLGLEGLSLLPSPIRWAPLPDGSSCPDYHGDASVSSSPPTTGRGRGRGRGRGSGSAKSTPLYSMEQSLSAAAAVPHSGRTPLPALHLLPPPCTPCHFSLYFLLLQHYYTTTTTITPPTTTTTATATPTPTTPPTTLSMPDSIYSCF</sequence>
<name>A0A1D2J4P3_PARBR</name>
<evidence type="ECO:0000313" key="2">
    <source>
        <dbReference type="EMBL" id="ODH13127.1"/>
    </source>
</evidence>
<protein>
    <submittedName>
        <fullName evidence="2">Uncharacterized protein</fullName>
    </submittedName>
</protein>
<comment type="caution">
    <text evidence="2">The sequence shown here is derived from an EMBL/GenBank/DDBJ whole genome shotgun (WGS) entry which is preliminary data.</text>
</comment>
<accession>A0A1D2J4P3</accession>
<dbReference type="EMBL" id="LZYO01000575">
    <property type="protein sequence ID" value="ODH13127.1"/>
    <property type="molecule type" value="Genomic_DNA"/>
</dbReference>
<evidence type="ECO:0000313" key="3">
    <source>
        <dbReference type="Proteomes" id="UP000242814"/>
    </source>
</evidence>
<feature type="non-terminal residue" evidence="2">
    <location>
        <position position="1"/>
    </location>
</feature>
<evidence type="ECO:0000256" key="1">
    <source>
        <dbReference type="SAM" id="MobiDB-lite"/>
    </source>
</evidence>
<dbReference type="AlphaFoldDB" id="A0A1D2J4P3"/>
<organism evidence="2 3">
    <name type="scientific">Paracoccidioides brasiliensis</name>
    <dbReference type="NCBI Taxonomy" id="121759"/>
    <lineage>
        <taxon>Eukaryota</taxon>
        <taxon>Fungi</taxon>
        <taxon>Dikarya</taxon>
        <taxon>Ascomycota</taxon>
        <taxon>Pezizomycotina</taxon>
        <taxon>Eurotiomycetes</taxon>
        <taxon>Eurotiomycetidae</taxon>
        <taxon>Onygenales</taxon>
        <taxon>Ajellomycetaceae</taxon>
        <taxon>Paracoccidioides</taxon>
    </lineage>
</organism>
<reference evidence="2 3" key="1">
    <citation type="submission" date="2016-06" db="EMBL/GenBank/DDBJ databases">
        <authorList>
            <person name="Kjaerup R.B."/>
            <person name="Dalgaard T.S."/>
            <person name="Juul-Madsen H.R."/>
        </authorList>
    </citation>
    <scope>NUCLEOTIDE SEQUENCE [LARGE SCALE GENOMIC DNA]</scope>
    <source>
        <strain evidence="2 3">Pb300</strain>
    </source>
</reference>
<proteinExistence type="predicted"/>
<gene>
    <name evidence="2" type="ORF">ACO22_07574</name>
</gene>
<feature type="region of interest" description="Disordered" evidence="1">
    <location>
        <begin position="76"/>
        <end position="111"/>
    </location>
</feature>